<comment type="caution">
    <text evidence="1">The sequence shown here is derived from an EMBL/GenBank/DDBJ whole genome shotgun (WGS) entry which is preliminary data.</text>
</comment>
<protein>
    <submittedName>
        <fullName evidence="1">Uncharacterized protein</fullName>
    </submittedName>
</protein>
<organism evidence="1 2">
    <name type="scientific">Deinococcus sedimenti</name>
    <dbReference type="NCBI Taxonomy" id="1867090"/>
    <lineage>
        <taxon>Bacteria</taxon>
        <taxon>Thermotogati</taxon>
        <taxon>Deinococcota</taxon>
        <taxon>Deinococci</taxon>
        <taxon>Deinococcales</taxon>
        <taxon>Deinococcaceae</taxon>
        <taxon>Deinococcus</taxon>
    </lineage>
</organism>
<keyword evidence="2" id="KW-1185">Reference proteome</keyword>
<sequence length="282" mass="30619">MGDDTAPGLSGLQRRCNARLSTLPGMTTTSVRRALLTLALLAPLTAAPAHADCFLIVCGIETEGTLATNRQVDAAYREVFGRGSTLQERSAWAQKGFRDDGLSGAQETQLRAALTAQLHGSSAQLAEVVTRVTQTSMGVRLSPNNPFFKLLTKLSQQPDSTFLSLVEFTRTYLQDAQVGSVRAALIERAYLDSLGRAPSGGDTAYWQAQIVKTGANYTDILEAGKEWVLSAGNEAEFAAMIRRAFKLSGRPQPTMDKIAQIRVKSGPVLRSFDGWKTYIQKF</sequence>
<name>A0ABQ2S4U0_9DEIO</name>
<gene>
    <name evidence="1" type="ORF">GCM10008960_21480</name>
</gene>
<evidence type="ECO:0000313" key="2">
    <source>
        <dbReference type="Proteomes" id="UP000644548"/>
    </source>
</evidence>
<proteinExistence type="predicted"/>
<reference evidence="2" key="1">
    <citation type="journal article" date="2019" name="Int. J. Syst. Evol. Microbiol.">
        <title>The Global Catalogue of Microorganisms (GCM) 10K type strain sequencing project: providing services to taxonomists for standard genome sequencing and annotation.</title>
        <authorList>
            <consortium name="The Broad Institute Genomics Platform"/>
            <consortium name="The Broad Institute Genome Sequencing Center for Infectious Disease"/>
            <person name="Wu L."/>
            <person name="Ma J."/>
        </authorList>
    </citation>
    <scope>NUCLEOTIDE SEQUENCE [LARGE SCALE GENOMIC DNA]</scope>
    <source>
        <strain evidence="2">JCM 31405</strain>
    </source>
</reference>
<dbReference type="EMBL" id="BMQN01000004">
    <property type="protein sequence ID" value="GGR94248.1"/>
    <property type="molecule type" value="Genomic_DNA"/>
</dbReference>
<dbReference type="Proteomes" id="UP000644548">
    <property type="component" value="Unassembled WGS sequence"/>
</dbReference>
<evidence type="ECO:0000313" key="1">
    <source>
        <dbReference type="EMBL" id="GGR94248.1"/>
    </source>
</evidence>
<accession>A0ABQ2S4U0</accession>